<feature type="region of interest" description="Disordered" evidence="2">
    <location>
        <begin position="1"/>
        <end position="62"/>
    </location>
</feature>
<feature type="compositionally biased region" description="Low complexity" evidence="2">
    <location>
        <begin position="14"/>
        <end position="35"/>
    </location>
</feature>
<evidence type="ECO:0000256" key="1">
    <source>
        <dbReference type="SAM" id="Coils"/>
    </source>
</evidence>
<sequence length="1546" mass="173036">MKHHYHPLNDVAVSSSSSSPDASSSASASPSLPLSSHPPPDKPSVAVEDPLRDATSSSSSSAATTASADSVLVERRGDYSALCKWTISNFPRIKSRALWSKYFEVGGFDCRLLIYPKGDSQALPGYLSIYLQIMDPRNTASSKWDCFASYRLAIDNLLDSSKSVHRDSWHRFSSKKKSHGWCDFASLNSLLDPKFGFLHLSNDCILITADILILHESFSFSRDNYDLQANNVSIMGGGGVIGPVVGDVLSGKFTWKVHNFSLFKEMIKTQKIMSPVFPAGECNLRISVYQSVVNGVEYLSMCLESKDTEKNSLMSDRSCWCLFRMSVLNQKPGNGSNHVHRDSYGRFAADNKSGDNTSLGWNDYMKMSDFMGPEAGFLVEDTAVFSTSFHVIKELSSFSKGGTLIGARNSGNVRKSDGHIGKFTWRIENFTRLKDLLKKRKITGLCIKSRRFQIGNRDCRLIVYPRGQSQPPCHLSVFLEDFTDQETDSGTACSQSDGIGKRSSFTWKVENFLSFKEIMETRKIFSKFFQAGGCELRIGVYESFDTICIYLESDQSVGSDPEKNFWVRYRMAIVNQKNPSKTVWKESSICTKTWNNSVLQFMKVSDMLEADAGFLLRDTVVFVCEILDCCPWFEFSDLEVLASEDDQDALTTDPDELIDSDDSEDLSGDEEEFFRNLLSRAGFHLTYGDNSSQPQVTLREKLLMDAGAIAGFLTGLRVYLDDPAKVKRLLLPTKISGSNDGKKIKKNDESSPSLMNLLMGVKVLQQAIIDLLLDIMVECCQPSEESSSDDSLDISSKPFRGTGATSPLGSDGDNGLTDSTQLSPICPPETSAAGSCENPSLRSKTKWPEQSEELLGLIVNSLRALDGAVPQGCPEPRRRPQSAQKIALVLDKAPKHLQPDLVALVPKLVEQSEHPLAASALMDRLQKPDAEPALRLPVFGALSQLECGSDVWERVLFQSLELLADSNDEPLQPQLTLYLKLHYIVNIFLKHCADIAESILRDINCDDDFGDNFSPRDCGLFYFGESGPKSERLHSAEDQASHGCSHFSDIYILIEMLSIPCLAVEAAQTFERAVARGAFVPQSVAVVLERRLAKQLDFTSQYVAEIQQPNLVMEGEAIEQLRVQRDDFTSVLGLAETLALSKDSRVKGFVKILYTMLFKCYADESRRLRMLKRLVDRATTSADASREVDLDMEVLVILVCEEQETVRPVLSMMREVAELANVDRAALWHQLCASEDDILRIREERKAENASLLKEKAVLSQRLTESEATNSRLKSEMRAEMDRFARERKELIEQVQEIESQLEWVRSERDDEITKLMAEKKVLHDRLYDAETQLSQLKSRKRDELKRVMKEKNALAERLKSAEAARKRFDEELKRFATENVTREELRQSLEDEVRRLTQTVGQTEGEKREKEEQVARCEAYIDGMESKLQACEQYIHHLEAQLQEEMSRHAPLYGAGLEALSMKELETISRIHEEGLRQIHAIQQRKGSPAGSPLVSSHNLPHTHGLYPPTPPPMAVGLPPPLITNGVGIHSNGHVNGGAGPWFNR</sequence>
<feature type="region of interest" description="Disordered" evidence="2">
    <location>
        <begin position="783"/>
        <end position="847"/>
    </location>
</feature>
<name>A0AAW2MHZ6_SESRA</name>
<feature type="domain" description="MATH" evidence="3">
    <location>
        <begin position="502"/>
        <end position="626"/>
    </location>
</feature>
<comment type="caution">
    <text evidence="4">The sequence shown here is derived from an EMBL/GenBank/DDBJ whole genome shotgun (WGS) entry which is preliminary data.</text>
</comment>
<proteinExistence type="predicted"/>
<dbReference type="PANTHER" id="PTHR47242">
    <property type="entry name" value="TRAF-LIKE FAMILY PROTEIN"/>
    <property type="match status" value="1"/>
</dbReference>
<reference evidence="4" key="2">
    <citation type="journal article" date="2024" name="Plant">
        <title>Genomic evolution and insights into agronomic trait innovations of Sesamum species.</title>
        <authorList>
            <person name="Miao H."/>
            <person name="Wang L."/>
            <person name="Qu L."/>
            <person name="Liu H."/>
            <person name="Sun Y."/>
            <person name="Le M."/>
            <person name="Wang Q."/>
            <person name="Wei S."/>
            <person name="Zheng Y."/>
            <person name="Lin W."/>
            <person name="Duan Y."/>
            <person name="Cao H."/>
            <person name="Xiong S."/>
            <person name="Wang X."/>
            <person name="Wei L."/>
            <person name="Li C."/>
            <person name="Ma Q."/>
            <person name="Ju M."/>
            <person name="Zhao R."/>
            <person name="Li G."/>
            <person name="Mu C."/>
            <person name="Tian Q."/>
            <person name="Mei H."/>
            <person name="Zhang T."/>
            <person name="Gao T."/>
            <person name="Zhang H."/>
        </authorList>
    </citation>
    <scope>NUCLEOTIDE SEQUENCE</scope>
    <source>
        <strain evidence="4">G02</strain>
    </source>
</reference>
<evidence type="ECO:0000256" key="2">
    <source>
        <dbReference type="SAM" id="MobiDB-lite"/>
    </source>
</evidence>
<keyword evidence="1" id="KW-0175">Coiled coil</keyword>
<organism evidence="4">
    <name type="scientific">Sesamum radiatum</name>
    <name type="common">Black benniseed</name>
    <dbReference type="NCBI Taxonomy" id="300843"/>
    <lineage>
        <taxon>Eukaryota</taxon>
        <taxon>Viridiplantae</taxon>
        <taxon>Streptophyta</taxon>
        <taxon>Embryophyta</taxon>
        <taxon>Tracheophyta</taxon>
        <taxon>Spermatophyta</taxon>
        <taxon>Magnoliopsida</taxon>
        <taxon>eudicotyledons</taxon>
        <taxon>Gunneridae</taxon>
        <taxon>Pentapetalae</taxon>
        <taxon>asterids</taxon>
        <taxon>lamiids</taxon>
        <taxon>Lamiales</taxon>
        <taxon>Pedaliaceae</taxon>
        <taxon>Sesamum</taxon>
    </lineage>
</organism>
<feature type="coiled-coil region" evidence="1">
    <location>
        <begin position="1274"/>
        <end position="1308"/>
    </location>
</feature>
<feature type="domain" description="MATH" evidence="3">
    <location>
        <begin position="250"/>
        <end position="389"/>
    </location>
</feature>
<dbReference type="EMBL" id="JACGWJ010000022">
    <property type="protein sequence ID" value="KAL0330553.1"/>
    <property type="molecule type" value="Genomic_DNA"/>
</dbReference>
<dbReference type="SUPFAM" id="SSF49599">
    <property type="entry name" value="TRAF domain-like"/>
    <property type="match status" value="4"/>
</dbReference>
<dbReference type="PROSITE" id="PS50144">
    <property type="entry name" value="MATH"/>
    <property type="match status" value="4"/>
</dbReference>
<protein>
    <recommendedName>
        <fullName evidence="3">MATH domain-containing protein</fullName>
    </recommendedName>
</protein>
<dbReference type="InterPro" id="IPR002083">
    <property type="entry name" value="MATH/TRAF_dom"/>
</dbReference>
<dbReference type="InterPro" id="IPR008974">
    <property type="entry name" value="TRAF-like"/>
</dbReference>
<feature type="domain" description="MATH" evidence="3">
    <location>
        <begin position="420"/>
        <end position="480"/>
    </location>
</feature>
<reference evidence="4" key="1">
    <citation type="submission" date="2020-06" db="EMBL/GenBank/DDBJ databases">
        <authorList>
            <person name="Li T."/>
            <person name="Hu X."/>
            <person name="Zhang T."/>
            <person name="Song X."/>
            <person name="Zhang H."/>
            <person name="Dai N."/>
            <person name="Sheng W."/>
            <person name="Hou X."/>
            <person name="Wei L."/>
        </authorList>
    </citation>
    <scope>NUCLEOTIDE SEQUENCE</scope>
    <source>
        <strain evidence="4">G02</strain>
        <tissue evidence="4">Leaf</tissue>
    </source>
</reference>
<accession>A0AAW2MHZ6</accession>
<dbReference type="SMART" id="SM00061">
    <property type="entry name" value="MATH"/>
    <property type="match status" value="3"/>
</dbReference>
<dbReference type="PANTHER" id="PTHR47242:SF1">
    <property type="entry name" value="TRAF-LIKE FAMILY PROTEIN"/>
    <property type="match status" value="1"/>
</dbReference>
<evidence type="ECO:0000313" key="4">
    <source>
        <dbReference type="EMBL" id="KAL0330553.1"/>
    </source>
</evidence>
<gene>
    <name evidence="4" type="ORF">Sradi_5042000</name>
</gene>
<feature type="coiled-coil region" evidence="1">
    <location>
        <begin position="1338"/>
        <end position="1442"/>
    </location>
</feature>
<dbReference type="Gene3D" id="2.60.210.10">
    <property type="entry name" value="Apoptosis, Tumor Necrosis Factor Receptor Associated Protein 2, Chain A"/>
    <property type="match status" value="4"/>
</dbReference>
<feature type="compositionally biased region" description="Low complexity" evidence="2">
    <location>
        <begin position="53"/>
        <end position="62"/>
    </location>
</feature>
<feature type="domain" description="MATH" evidence="3">
    <location>
        <begin position="80"/>
        <end position="211"/>
    </location>
</feature>
<dbReference type="CDD" id="cd00121">
    <property type="entry name" value="MATH"/>
    <property type="match status" value="4"/>
</dbReference>
<evidence type="ECO:0000259" key="3">
    <source>
        <dbReference type="PROSITE" id="PS50144"/>
    </source>
</evidence>
<dbReference type="Pfam" id="PF22486">
    <property type="entry name" value="MATH_2"/>
    <property type="match status" value="4"/>
</dbReference>